<dbReference type="PANTHER" id="PTHR11280:SF5">
    <property type="entry name" value="GLUCOSAMINE-6-PHOSPHATE ISOMERASE"/>
    <property type="match status" value="1"/>
</dbReference>
<dbReference type="GO" id="GO:0006043">
    <property type="term" value="P:glucosamine catabolic process"/>
    <property type="evidence" value="ECO:0007669"/>
    <property type="project" value="TreeGrafter"/>
</dbReference>
<dbReference type="Proteomes" id="UP000252081">
    <property type="component" value="Unassembled WGS sequence"/>
</dbReference>
<keyword evidence="1" id="KW-0378">Hydrolase</keyword>
<dbReference type="InterPro" id="IPR006148">
    <property type="entry name" value="Glc/Gal-6P_isomerase"/>
</dbReference>
<feature type="domain" description="Glucosamine/galactosamine-6-phosphate isomerase" evidence="2">
    <location>
        <begin position="22"/>
        <end position="224"/>
    </location>
</feature>
<reference evidence="3 4" key="1">
    <citation type="submission" date="2018-07" db="EMBL/GenBank/DDBJ databases">
        <title>A draft genome of a endophytic bacteria, a new species of Pedobacter.</title>
        <authorList>
            <person name="Zhang Z.D."/>
            <person name="Chen Z.J."/>
        </authorList>
    </citation>
    <scope>NUCLEOTIDE SEQUENCE [LARGE SCALE GENOMIC DNA]</scope>
    <source>
        <strain evidence="3 4">RS10</strain>
    </source>
</reference>
<dbReference type="GO" id="GO:0006046">
    <property type="term" value="P:N-acetylglucosamine catabolic process"/>
    <property type="evidence" value="ECO:0007669"/>
    <property type="project" value="TreeGrafter"/>
</dbReference>
<sequence>MKITITKNEQEFDTVSAWRIIAQMLEKKNSVIGLSTGQTTINMHRIVSDIYTQYPFDVANITLFNVDELTNLDRSYAGSCYTMILNQIAGPLGIPADNFIMPPTLSDDFEAESILFEKRLAERGGADLQMLGLGSNGHIGINQPGTPFESETWVSPMDPDFEARVRRETQVPPEIVLGGLTRGIKNIMHTRKLILIAKGAHKAEIVKQAILGPVTTDIPASVVQLHPDCEILLDAEAASLIADYAKERGYSF</sequence>
<evidence type="ECO:0000256" key="1">
    <source>
        <dbReference type="ARBA" id="ARBA00022801"/>
    </source>
</evidence>
<comment type="caution">
    <text evidence="3">The sequence shown here is derived from an EMBL/GenBank/DDBJ whole genome shotgun (WGS) entry which is preliminary data.</text>
</comment>
<evidence type="ECO:0000313" key="4">
    <source>
        <dbReference type="Proteomes" id="UP000252081"/>
    </source>
</evidence>
<dbReference type="GO" id="GO:0019262">
    <property type="term" value="P:N-acetylneuraminate catabolic process"/>
    <property type="evidence" value="ECO:0007669"/>
    <property type="project" value="TreeGrafter"/>
</dbReference>
<evidence type="ECO:0000259" key="2">
    <source>
        <dbReference type="Pfam" id="PF01182"/>
    </source>
</evidence>
<dbReference type="GO" id="GO:0005975">
    <property type="term" value="P:carbohydrate metabolic process"/>
    <property type="evidence" value="ECO:0007669"/>
    <property type="project" value="InterPro"/>
</dbReference>
<keyword evidence="4" id="KW-1185">Reference proteome</keyword>
<dbReference type="GO" id="GO:0004342">
    <property type="term" value="F:glucosamine-6-phosphate deaminase activity"/>
    <property type="evidence" value="ECO:0007669"/>
    <property type="project" value="InterPro"/>
</dbReference>
<name>A0A366KN59_9SPHI</name>
<dbReference type="RefSeq" id="WP_113951225.1">
    <property type="nucleotide sequence ID" value="NZ_QNQU01000025.1"/>
</dbReference>
<dbReference type="InterPro" id="IPR004547">
    <property type="entry name" value="Glucosamine6P_isomerase"/>
</dbReference>
<dbReference type="Gene3D" id="3.40.50.1360">
    <property type="match status" value="1"/>
</dbReference>
<dbReference type="AlphaFoldDB" id="A0A366KN59"/>
<accession>A0A366KN59</accession>
<proteinExistence type="predicted"/>
<dbReference type="SUPFAM" id="SSF100950">
    <property type="entry name" value="NagB/RpiA/CoA transferase-like"/>
    <property type="match status" value="1"/>
</dbReference>
<dbReference type="InterPro" id="IPR037171">
    <property type="entry name" value="NagB/RpiA_transferase-like"/>
</dbReference>
<dbReference type="GO" id="GO:0042802">
    <property type="term" value="F:identical protein binding"/>
    <property type="evidence" value="ECO:0007669"/>
    <property type="project" value="TreeGrafter"/>
</dbReference>
<dbReference type="GO" id="GO:0005737">
    <property type="term" value="C:cytoplasm"/>
    <property type="evidence" value="ECO:0007669"/>
    <property type="project" value="TreeGrafter"/>
</dbReference>
<dbReference type="Pfam" id="PF01182">
    <property type="entry name" value="Glucosamine_iso"/>
    <property type="match status" value="1"/>
</dbReference>
<dbReference type="EMBL" id="QNQU01000025">
    <property type="protein sequence ID" value="RBQ03106.1"/>
    <property type="molecule type" value="Genomic_DNA"/>
</dbReference>
<gene>
    <name evidence="3" type="ORF">DRW42_23000</name>
</gene>
<protein>
    <submittedName>
        <fullName evidence="3">Glucosamine-6-phosphate deaminase</fullName>
    </submittedName>
</protein>
<dbReference type="PANTHER" id="PTHR11280">
    <property type="entry name" value="GLUCOSAMINE-6-PHOSPHATE ISOMERASE"/>
    <property type="match status" value="1"/>
</dbReference>
<organism evidence="3 4">
    <name type="scientific">Pedobacter miscanthi</name>
    <dbReference type="NCBI Taxonomy" id="2259170"/>
    <lineage>
        <taxon>Bacteria</taxon>
        <taxon>Pseudomonadati</taxon>
        <taxon>Bacteroidota</taxon>
        <taxon>Sphingobacteriia</taxon>
        <taxon>Sphingobacteriales</taxon>
        <taxon>Sphingobacteriaceae</taxon>
        <taxon>Pedobacter</taxon>
    </lineage>
</organism>
<dbReference type="OrthoDB" id="9791139at2"/>
<evidence type="ECO:0000313" key="3">
    <source>
        <dbReference type="EMBL" id="RBQ03106.1"/>
    </source>
</evidence>